<gene>
    <name evidence="1" type="ORF">V202x_35800</name>
</gene>
<organism evidence="1 2">
    <name type="scientific">Gimesia aquarii</name>
    <dbReference type="NCBI Taxonomy" id="2527964"/>
    <lineage>
        <taxon>Bacteria</taxon>
        <taxon>Pseudomonadati</taxon>
        <taxon>Planctomycetota</taxon>
        <taxon>Planctomycetia</taxon>
        <taxon>Planctomycetales</taxon>
        <taxon>Planctomycetaceae</taxon>
        <taxon>Gimesia</taxon>
    </lineage>
</organism>
<name>A0A517WY58_9PLAN</name>
<proteinExistence type="predicted"/>
<protein>
    <submittedName>
        <fullName evidence="1">Uncharacterized protein</fullName>
    </submittedName>
</protein>
<evidence type="ECO:0000313" key="1">
    <source>
        <dbReference type="EMBL" id="QDU10181.1"/>
    </source>
</evidence>
<dbReference type="AlphaFoldDB" id="A0A517WY58"/>
<dbReference type="Proteomes" id="UP000318384">
    <property type="component" value="Chromosome"/>
</dbReference>
<dbReference type="EMBL" id="CP037422">
    <property type="protein sequence ID" value="QDU10181.1"/>
    <property type="molecule type" value="Genomic_DNA"/>
</dbReference>
<reference evidence="1 2" key="1">
    <citation type="submission" date="2019-03" db="EMBL/GenBank/DDBJ databases">
        <title>Deep-cultivation of Planctomycetes and their phenomic and genomic characterization uncovers novel biology.</title>
        <authorList>
            <person name="Wiegand S."/>
            <person name="Jogler M."/>
            <person name="Boedeker C."/>
            <person name="Pinto D."/>
            <person name="Vollmers J."/>
            <person name="Rivas-Marin E."/>
            <person name="Kohn T."/>
            <person name="Peeters S.H."/>
            <person name="Heuer A."/>
            <person name="Rast P."/>
            <person name="Oberbeckmann S."/>
            <person name="Bunk B."/>
            <person name="Jeske O."/>
            <person name="Meyerdierks A."/>
            <person name="Storesund J.E."/>
            <person name="Kallscheuer N."/>
            <person name="Luecker S."/>
            <person name="Lage O.M."/>
            <person name="Pohl T."/>
            <person name="Merkel B.J."/>
            <person name="Hornburger P."/>
            <person name="Mueller R.-W."/>
            <person name="Bruemmer F."/>
            <person name="Labrenz M."/>
            <person name="Spormann A.M."/>
            <person name="Op den Camp H."/>
            <person name="Overmann J."/>
            <person name="Amann R."/>
            <person name="Jetten M.S.M."/>
            <person name="Mascher T."/>
            <person name="Medema M.H."/>
            <person name="Devos D.P."/>
            <person name="Kaster A.-K."/>
            <person name="Ovreas L."/>
            <person name="Rohde M."/>
            <person name="Galperin M.Y."/>
            <person name="Jogler C."/>
        </authorList>
    </citation>
    <scope>NUCLEOTIDE SEQUENCE [LARGE SCALE GENOMIC DNA]</scope>
    <source>
        <strain evidence="1 2">V202</strain>
    </source>
</reference>
<accession>A0A517WY58</accession>
<keyword evidence="2" id="KW-1185">Reference proteome</keyword>
<sequence length="136" mass="15225">MEERRVICRGQTKSRFVSGTVSRASQGTNPSLSDCNRSESEAVGEGVLFFAVCAVVIPKNDRYPLSPYSQKVDFFNTPHRFPVIQKQQQSLSSKQVPLISNSSWLASPMHLFIVLHSICELTNCRMDYARSTVTPV</sequence>
<evidence type="ECO:0000313" key="2">
    <source>
        <dbReference type="Proteomes" id="UP000318384"/>
    </source>
</evidence>